<dbReference type="InterPro" id="IPR001279">
    <property type="entry name" value="Metallo-B-lactamas"/>
</dbReference>
<dbReference type="Pfam" id="PF16661">
    <property type="entry name" value="Lactamase_B_6"/>
    <property type="match status" value="1"/>
</dbReference>
<dbReference type="RefSeq" id="WP_035069941.1">
    <property type="nucleotide sequence ID" value="NZ_JMIH01000013.1"/>
</dbReference>
<reference evidence="4 5" key="1">
    <citation type="submission" date="2014-04" db="EMBL/GenBank/DDBJ databases">
        <title>Characterization and application of a salt tolerant electro-active bacterium.</title>
        <authorList>
            <person name="Yang L."/>
            <person name="Wei S."/>
            <person name="Tay Q.X.M."/>
        </authorList>
    </citation>
    <scope>NUCLEOTIDE SEQUENCE [LARGE SCALE GENOMIC DNA]</scope>
    <source>
        <strain evidence="4 5">LY1</strain>
    </source>
</reference>
<dbReference type="Gene3D" id="3.40.50.10890">
    <property type="match status" value="1"/>
</dbReference>
<evidence type="ECO:0000259" key="3">
    <source>
        <dbReference type="SMART" id="SM01027"/>
    </source>
</evidence>
<dbReference type="SMART" id="SM00849">
    <property type="entry name" value="Lactamase_B"/>
    <property type="match status" value="1"/>
</dbReference>
<dbReference type="Proteomes" id="UP000027821">
    <property type="component" value="Unassembled WGS sequence"/>
</dbReference>
<dbReference type="CDD" id="cd16295">
    <property type="entry name" value="TTHA0252-CPSF-like_MBL-fold"/>
    <property type="match status" value="1"/>
</dbReference>
<dbReference type="GO" id="GO:0016787">
    <property type="term" value="F:hydrolase activity"/>
    <property type="evidence" value="ECO:0007669"/>
    <property type="project" value="UniProtKB-KW"/>
</dbReference>
<feature type="domain" description="Beta-Casp" evidence="3">
    <location>
        <begin position="253"/>
        <end position="377"/>
    </location>
</feature>
<dbReference type="InterPro" id="IPR022712">
    <property type="entry name" value="Beta_Casp"/>
</dbReference>
<dbReference type="InterPro" id="IPR050698">
    <property type="entry name" value="MBL"/>
</dbReference>
<accession>A0A074KZ55</accession>
<dbReference type="GO" id="GO:0004521">
    <property type="term" value="F:RNA endonuclease activity"/>
    <property type="evidence" value="ECO:0007669"/>
    <property type="project" value="TreeGrafter"/>
</dbReference>
<proteinExistence type="predicted"/>
<dbReference type="SUPFAM" id="SSF56281">
    <property type="entry name" value="Metallo-hydrolase/oxidoreductase"/>
    <property type="match status" value="1"/>
</dbReference>
<evidence type="ECO:0000259" key="2">
    <source>
        <dbReference type="SMART" id="SM00849"/>
    </source>
</evidence>
<comment type="caution">
    <text evidence="4">The sequence shown here is derived from an EMBL/GenBank/DDBJ whole genome shotgun (WGS) entry which is preliminary data.</text>
</comment>
<sequence length="466" mass="52215">MNIRVKFLGGAKSVTGSKFLLEIDNLNILVDCGLFQGLKDLRLRNWAPLPIDPKEIDMVLLTHAHIDHSGYLPKLVKDGFGGPIICTEPTMELVKILLRDAGKLQEEEAAYAQKKGYSKHEKPQALFTIEDAERVYPLLQPIDFEQEVSVHAGISLTAYNAGHILGAAILKLKVKGNSQEKRLVFSGDLGRFQDPLMNSPVLLPYVDVLFVEATYGNRKNETHSVEDQLAAAIKSTFRKGGVALIPSFAVGRTQMILYYLHRLQQKGKIPHVPIYVDSPMAIDVTALYKKFSHYHRLGPMFQEEGANPFLHKNLHYYQSQEASLSLNTLRTDAIIISAGGMVTGGRILHHLYNRLPNSEDSVIFVGYQAEGTRGRRLLDGEPSIRMYGIDVQVKAQIHYVSGLSAHADQTELIEWMNGFNQRPKMTFLVHGEEAASEELKEVMQTELGWEAIIPNYMESFELFSGI</sequence>
<dbReference type="OrthoDB" id="9803916at2"/>
<dbReference type="InterPro" id="IPR011108">
    <property type="entry name" value="RMMBL"/>
</dbReference>
<dbReference type="STRING" id="1048983.EL17_01580"/>
<name>A0A074KZ55_9BACT</name>
<dbReference type="EMBL" id="JMIH01000013">
    <property type="protein sequence ID" value="KEO75256.1"/>
    <property type="molecule type" value="Genomic_DNA"/>
</dbReference>
<dbReference type="PANTHER" id="PTHR11203:SF37">
    <property type="entry name" value="INTEGRATOR COMPLEX SUBUNIT 11"/>
    <property type="match status" value="1"/>
</dbReference>
<protein>
    <submittedName>
        <fullName evidence="4">Metallo-beta-lactamase</fullName>
    </submittedName>
</protein>
<dbReference type="InterPro" id="IPR036866">
    <property type="entry name" value="RibonucZ/Hydroxyglut_hydro"/>
</dbReference>
<gene>
    <name evidence="4" type="ORF">EL17_01580</name>
</gene>
<feature type="domain" description="Metallo-beta-lactamase" evidence="2">
    <location>
        <begin position="15"/>
        <end position="241"/>
    </location>
</feature>
<keyword evidence="1" id="KW-0378">Hydrolase</keyword>
<dbReference type="Pfam" id="PF10996">
    <property type="entry name" value="Beta-Casp"/>
    <property type="match status" value="1"/>
</dbReference>
<evidence type="ECO:0000256" key="1">
    <source>
        <dbReference type="ARBA" id="ARBA00022801"/>
    </source>
</evidence>
<keyword evidence="5" id="KW-1185">Reference proteome</keyword>
<dbReference type="eggNOG" id="COG1236">
    <property type="taxonomic scope" value="Bacteria"/>
</dbReference>
<dbReference type="Gene3D" id="3.60.15.10">
    <property type="entry name" value="Ribonuclease Z/Hydroxyacylglutathione hydrolase-like"/>
    <property type="match status" value="1"/>
</dbReference>
<dbReference type="Pfam" id="PF07521">
    <property type="entry name" value="RMMBL"/>
    <property type="match status" value="1"/>
</dbReference>
<evidence type="ECO:0000313" key="5">
    <source>
        <dbReference type="Proteomes" id="UP000027821"/>
    </source>
</evidence>
<evidence type="ECO:0000313" key="4">
    <source>
        <dbReference type="EMBL" id="KEO75256.1"/>
    </source>
</evidence>
<dbReference type="PANTHER" id="PTHR11203">
    <property type="entry name" value="CLEAVAGE AND POLYADENYLATION SPECIFICITY FACTOR FAMILY MEMBER"/>
    <property type="match status" value="1"/>
</dbReference>
<dbReference type="AlphaFoldDB" id="A0A074KZ55"/>
<dbReference type="SMART" id="SM01027">
    <property type="entry name" value="Beta-Casp"/>
    <property type="match status" value="1"/>
</dbReference>
<organism evidence="4 5">
    <name type="scientific">Anditalea andensis</name>
    <dbReference type="NCBI Taxonomy" id="1048983"/>
    <lineage>
        <taxon>Bacteria</taxon>
        <taxon>Pseudomonadati</taxon>
        <taxon>Bacteroidota</taxon>
        <taxon>Cytophagia</taxon>
        <taxon>Cytophagales</taxon>
        <taxon>Cytophagaceae</taxon>
        <taxon>Anditalea</taxon>
    </lineage>
</organism>